<dbReference type="Proteomes" id="UP000001364">
    <property type="component" value="Chromosome"/>
</dbReference>
<evidence type="ECO:0000313" key="2">
    <source>
        <dbReference type="EMBL" id="ACL94631.1"/>
    </source>
</evidence>
<dbReference type="RefSeq" id="WP_010918993.1">
    <property type="nucleotide sequence ID" value="NC_011916.1"/>
</dbReference>
<evidence type="ECO:0000313" key="3">
    <source>
        <dbReference type="Proteomes" id="UP000001364"/>
    </source>
</evidence>
<dbReference type="GeneID" id="7331537"/>
<dbReference type="GO" id="GO:0019171">
    <property type="term" value="F:(3R)-hydroxyacyl-[acyl-carrier-protein] dehydratase activity"/>
    <property type="evidence" value="ECO:0007669"/>
    <property type="project" value="TreeGrafter"/>
</dbReference>
<dbReference type="PANTHER" id="PTHR28152:SF1">
    <property type="entry name" value="HYDROXYACYL-THIOESTER DEHYDRATASE TYPE 2, MITOCHONDRIAL"/>
    <property type="match status" value="1"/>
</dbReference>
<dbReference type="OrthoDB" id="7183822at2"/>
<dbReference type="SUPFAM" id="SSF54637">
    <property type="entry name" value="Thioesterase/thiol ester dehydrase-isomerase"/>
    <property type="match status" value="1"/>
</dbReference>
<evidence type="ECO:0000259" key="1">
    <source>
        <dbReference type="Pfam" id="PF13452"/>
    </source>
</evidence>
<accession>A0A0H3C8T0</accession>
<dbReference type="SMR" id="A0A0H3C8T0"/>
<feature type="domain" description="FAS1-like dehydratase" evidence="1">
    <location>
        <begin position="53"/>
        <end position="132"/>
    </location>
</feature>
<dbReference type="PANTHER" id="PTHR28152">
    <property type="entry name" value="HYDROXYACYL-THIOESTER DEHYDRATASE TYPE 2, MITOCHONDRIAL"/>
    <property type="match status" value="1"/>
</dbReference>
<sequence length="265" mass="28359">MSPHADWIGRTRKTTAVLEASDLARLAALLNREAPAEVPPAWHWACLAEPVARADIGPDGHPRRGLFLPPIAATRRMFASADMSFSGALVAGQETDLVETIANIEEKPGASGPLTFVTVDRVISQANELRVRERQTIVYTSASSAPRVADSGPPPPAAWSQDTATDPVLLFAFSAATSNSHRIHYDLGYATQVEGYPGLVVHGPLIALLLLDAMPPRAVSRFSFRALKPAFAGETLTAEGRLIEDGAELWAISGDATLMQARVTF</sequence>
<organism evidence="2 3">
    <name type="scientific">Caulobacter vibrioides (strain NA1000 / CB15N)</name>
    <name type="common">Caulobacter crescentus</name>
    <dbReference type="NCBI Taxonomy" id="565050"/>
    <lineage>
        <taxon>Bacteria</taxon>
        <taxon>Pseudomonadati</taxon>
        <taxon>Pseudomonadota</taxon>
        <taxon>Alphaproteobacteria</taxon>
        <taxon>Caulobacterales</taxon>
        <taxon>Caulobacteraceae</taxon>
        <taxon>Caulobacter</taxon>
    </lineage>
</organism>
<dbReference type="HOGENOM" id="CLU_028690_3_0_5"/>
<dbReference type="KEGG" id="ccs:CCNA_01166"/>
<dbReference type="RefSeq" id="YP_002516539.1">
    <property type="nucleotide sequence ID" value="NC_011916.1"/>
</dbReference>
<gene>
    <name evidence="2" type="ordered locus">CCNA_01166</name>
</gene>
<dbReference type="AlphaFoldDB" id="A0A0H3C8T0"/>
<dbReference type="PATRIC" id="fig|565050.3.peg.1148"/>
<keyword evidence="3" id="KW-1185">Reference proteome</keyword>
<dbReference type="Pfam" id="PF13452">
    <property type="entry name" value="FAS1_DH_region"/>
    <property type="match status" value="1"/>
</dbReference>
<proteinExistence type="predicted"/>
<reference evidence="2 3" key="1">
    <citation type="journal article" date="2010" name="J. Bacteriol.">
        <title>The genetic basis of laboratory adaptation in Caulobacter crescentus.</title>
        <authorList>
            <person name="Marks M.E."/>
            <person name="Castro-Rojas C.M."/>
            <person name="Teiling C."/>
            <person name="Du L."/>
            <person name="Kapatral V."/>
            <person name="Walunas T.L."/>
            <person name="Crosson S."/>
        </authorList>
    </citation>
    <scope>NUCLEOTIDE SEQUENCE [LARGE SCALE GENOMIC DNA]</scope>
    <source>
        <strain evidence="3">NA1000 / CB15N</strain>
    </source>
</reference>
<dbReference type="InterPro" id="IPR029069">
    <property type="entry name" value="HotDog_dom_sf"/>
</dbReference>
<dbReference type="EMBL" id="CP001340">
    <property type="protein sequence ID" value="ACL94631.1"/>
    <property type="molecule type" value="Genomic_DNA"/>
</dbReference>
<name>A0A0H3C8T0_CAUVN</name>
<protein>
    <submittedName>
        <fullName evidence="2">Hydroxyacyl-ACP dehydratase HTD2</fullName>
    </submittedName>
</protein>
<dbReference type="PhylomeDB" id="A0A0H3C8T0"/>
<dbReference type="Gene3D" id="3.10.129.10">
    <property type="entry name" value="Hotdog Thioesterase"/>
    <property type="match status" value="2"/>
</dbReference>
<dbReference type="InterPro" id="IPR052741">
    <property type="entry name" value="Mitochondrial_HTD2"/>
</dbReference>
<dbReference type="InterPro" id="IPR039569">
    <property type="entry name" value="FAS1-like_DH_region"/>
</dbReference>